<dbReference type="Proteomes" id="UP000316199">
    <property type="component" value="Unassembled WGS sequence"/>
</dbReference>
<keyword evidence="7" id="KW-0408">Iron</keyword>
<dbReference type="Pfam" id="PF00593">
    <property type="entry name" value="TonB_dep_Rec_b-barrel"/>
    <property type="match status" value="1"/>
</dbReference>
<dbReference type="InterPro" id="IPR000531">
    <property type="entry name" value="Beta-barrel_TonB"/>
</dbReference>
<keyword evidence="17" id="KW-0675">Receptor</keyword>
<protein>
    <submittedName>
        <fullName evidence="17">TonB-dependent receptor</fullName>
    </submittedName>
</protein>
<keyword evidence="3 12" id="KW-1134">Transmembrane beta strand</keyword>
<evidence type="ECO:0000256" key="3">
    <source>
        <dbReference type="ARBA" id="ARBA00022452"/>
    </source>
</evidence>
<dbReference type="PROSITE" id="PS01156">
    <property type="entry name" value="TONB_DEPENDENT_REC_2"/>
    <property type="match status" value="1"/>
</dbReference>
<dbReference type="InterPro" id="IPR012910">
    <property type="entry name" value="Plug_dom"/>
</dbReference>
<dbReference type="Pfam" id="PF07715">
    <property type="entry name" value="Plug"/>
    <property type="match status" value="1"/>
</dbReference>
<evidence type="ECO:0000256" key="2">
    <source>
        <dbReference type="ARBA" id="ARBA00022448"/>
    </source>
</evidence>
<keyword evidence="4" id="KW-0410">Iron transport</keyword>
<keyword evidence="11 12" id="KW-0998">Cell outer membrane</keyword>
<comment type="similarity">
    <text evidence="12 14">Belongs to the TonB-dependent receptor family.</text>
</comment>
<dbReference type="AlphaFoldDB" id="A0A520RY85"/>
<evidence type="ECO:0000256" key="8">
    <source>
        <dbReference type="ARBA" id="ARBA00023065"/>
    </source>
</evidence>
<gene>
    <name evidence="17" type="ORF">EVA68_07595</name>
</gene>
<evidence type="ECO:0000313" key="17">
    <source>
        <dbReference type="EMBL" id="RZO75168.1"/>
    </source>
</evidence>
<evidence type="ECO:0000259" key="15">
    <source>
        <dbReference type="Pfam" id="PF00593"/>
    </source>
</evidence>
<evidence type="ECO:0000259" key="16">
    <source>
        <dbReference type="Pfam" id="PF07715"/>
    </source>
</evidence>
<keyword evidence="2 12" id="KW-0813">Transport</keyword>
<feature type="non-terminal residue" evidence="17">
    <location>
        <position position="1"/>
    </location>
</feature>
<evidence type="ECO:0000256" key="7">
    <source>
        <dbReference type="ARBA" id="ARBA00023004"/>
    </source>
</evidence>
<evidence type="ECO:0000256" key="1">
    <source>
        <dbReference type="ARBA" id="ARBA00004571"/>
    </source>
</evidence>
<dbReference type="GO" id="GO:0006826">
    <property type="term" value="P:iron ion transport"/>
    <property type="evidence" value="ECO:0007669"/>
    <property type="project" value="UniProtKB-KW"/>
</dbReference>
<dbReference type="PANTHER" id="PTHR32552">
    <property type="entry name" value="FERRICHROME IRON RECEPTOR-RELATED"/>
    <property type="match status" value="1"/>
</dbReference>
<keyword evidence="5 12" id="KW-0812">Transmembrane</keyword>
<keyword evidence="6" id="KW-0732">Signal</keyword>
<evidence type="ECO:0000256" key="10">
    <source>
        <dbReference type="ARBA" id="ARBA00023136"/>
    </source>
</evidence>
<dbReference type="InterPro" id="IPR039426">
    <property type="entry name" value="TonB-dep_rcpt-like"/>
</dbReference>
<evidence type="ECO:0000256" key="12">
    <source>
        <dbReference type="PROSITE-ProRule" id="PRU01360"/>
    </source>
</evidence>
<dbReference type="PROSITE" id="PS52016">
    <property type="entry name" value="TONB_DEPENDENT_REC_3"/>
    <property type="match status" value="1"/>
</dbReference>
<accession>A0A520RY85</accession>
<evidence type="ECO:0000256" key="11">
    <source>
        <dbReference type="ARBA" id="ARBA00023237"/>
    </source>
</evidence>
<dbReference type="InterPro" id="IPR036942">
    <property type="entry name" value="Beta-barrel_TonB_sf"/>
</dbReference>
<reference evidence="17 18" key="1">
    <citation type="submission" date="2019-02" db="EMBL/GenBank/DDBJ databases">
        <title>Prokaryotic population dynamics and viral predation in marine succession experiment using metagenomics: the confinement effect.</title>
        <authorList>
            <person name="Haro-Moreno J.M."/>
            <person name="Rodriguez-Valera F."/>
            <person name="Lopez-Perez M."/>
        </authorList>
    </citation>
    <scope>NUCLEOTIDE SEQUENCE [LARGE SCALE GENOMIC DNA]</scope>
    <source>
        <strain evidence="17">MED-G157</strain>
    </source>
</reference>
<evidence type="ECO:0000256" key="4">
    <source>
        <dbReference type="ARBA" id="ARBA00022496"/>
    </source>
</evidence>
<feature type="short sequence motif" description="TonB C-terminal box" evidence="13">
    <location>
        <begin position="609"/>
        <end position="626"/>
    </location>
</feature>
<evidence type="ECO:0000256" key="6">
    <source>
        <dbReference type="ARBA" id="ARBA00022729"/>
    </source>
</evidence>
<evidence type="ECO:0000256" key="14">
    <source>
        <dbReference type="RuleBase" id="RU003357"/>
    </source>
</evidence>
<feature type="domain" description="TonB-dependent receptor plug" evidence="16">
    <location>
        <begin position="3"/>
        <end position="70"/>
    </location>
</feature>
<dbReference type="PANTHER" id="PTHR32552:SF81">
    <property type="entry name" value="TONB-DEPENDENT OUTER MEMBRANE RECEPTOR"/>
    <property type="match status" value="1"/>
</dbReference>
<keyword evidence="10 12" id="KW-0472">Membrane</keyword>
<proteinExistence type="inferred from homology"/>
<organism evidence="17 18">
    <name type="scientific">OM182 bacterium</name>
    <dbReference type="NCBI Taxonomy" id="2510334"/>
    <lineage>
        <taxon>Bacteria</taxon>
        <taxon>Pseudomonadati</taxon>
        <taxon>Pseudomonadota</taxon>
        <taxon>Gammaproteobacteria</taxon>
        <taxon>OMG group</taxon>
        <taxon>OM182 clade</taxon>
    </lineage>
</organism>
<dbReference type="GO" id="GO:0009279">
    <property type="term" value="C:cell outer membrane"/>
    <property type="evidence" value="ECO:0007669"/>
    <property type="project" value="UniProtKB-SubCell"/>
</dbReference>
<keyword evidence="8" id="KW-0406">Ion transport</keyword>
<dbReference type="InterPro" id="IPR010917">
    <property type="entry name" value="TonB_rcpt_CS"/>
</dbReference>
<feature type="domain" description="TonB-dependent receptor-like beta-barrel" evidence="15">
    <location>
        <begin position="140"/>
        <end position="584"/>
    </location>
</feature>
<dbReference type="EMBL" id="SHAG01000045">
    <property type="protein sequence ID" value="RZO75168.1"/>
    <property type="molecule type" value="Genomic_DNA"/>
</dbReference>
<keyword evidence="9 14" id="KW-0798">TonB box</keyword>
<name>A0A520RY85_9GAMM</name>
<sequence length="626" mass="70756">AGASRGRFVQIRGIGERSQFKDPLDASVGLIIDGIDFTGIGLTGTLFDIRQIEIHRGPQGTAFGSNAMGGLILLESNTPSDIFESDLSVGMGNYGDLDLGAVISGPISENLSARLAMQHYKSNGFIKNGFLSKNDTNDFDEQTFRAKIRWRPSDKTQVSFTASSYDTNNGYDAFSLENTRRTDSDEPGHDRQQSNAFAINFVNESASIILDANLFREETDLEYGFDWDWSNLAKSNIRGGENNERERDSVGLDFRVSSKGKFENRNDTSWVIGLYSYRKNVDLYYNDHWEDDWGLYPSSFRSSFSTKRLSFYSEFDWFLLDKLSFSGGARWENYDNSYSDSAGVNSNPEDSSWGGRFSIKYAHNDLIFYGAISQGYKAGGINGQAAAGVDTGTAPEIVSFLSQRLEFQSESLHSFEVGLRRYQERLSWSLSVFHMERKNMQAKAWILFPPADWKSYLDNVDDGTNTGLEVDLTFQASDNLALTASFGLLDTKLGKLTVQDIDTDPPQAVDKANREQAHAPSYQYSISVNYLITEAVSLNLQLEGKDKFYFSNGHDIQSDSMQLMHTRLQYDLEQYEFSIWGRNIFNEKYKTRGFYFGNNPLKEWVNEPYYQLGEPRVLGITAQVHF</sequence>
<evidence type="ECO:0000256" key="13">
    <source>
        <dbReference type="PROSITE-ProRule" id="PRU10144"/>
    </source>
</evidence>
<evidence type="ECO:0000256" key="5">
    <source>
        <dbReference type="ARBA" id="ARBA00022692"/>
    </source>
</evidence>
<comment type="caution">
    <text evidence="17">The sequence shown here is derived from an EMBL/GenBank/DDBJ whole genome shotgun (WGS) entry which is preliminary data.</text>
</comment>
<evidence type="ECO:0000313" key="18">
    <source>
        <dbReference type="Proteomes" id="UP000316199"/>
    </source>
</evidence>
<evidence type="ECO:0000256" key="9">
    <source>
        <dbReference type="ARBA" id="ARBA00023077"/>
    </source>
</evidence>
<dbReference type="Gene3D" id="2.40.170.20">
    <property type="entry name" value="TonB-dependent receptor, beta-barrel domain"/>
    <property type="match status" value="1"/>
</dbReference>
<dbReference type="SUPFAM" id="SSF56935">
    <property type="entry name" value="Porins"/>
    <property type="match status" value="1"/>
</dbReference>
<comment type="subcellular location">
    <subcellularLocation>
        <location evidence="1 12">Cell outer membrane</location>
        <topology evidence="1 12">Multi-pass membrane protein</topology>
    </subcellularLocation>
</comment>